<reference evidence="5 6" key="1">
    <citation type="journal article" date="2014" name="Am. J. Bot.">
        <title>Genome assembly and annotation for red clover (Trifolium pratense; Fabaceae).</title>
        <authorList>
            <person name="Istvanek J."/>
            <person name="Jaros M."/>
            <person name="Krenek A."/>
            <person name="Repkova J."/>
        </authorList>
    </citation>
    <scope>NUCLEOTIDE SEQUENCE [LARGE SCALE GENOMIC DNA]</scope>
    <source>
        <strain evidence="6">cv. Tatra</strain>
        <tissue evidence="5">Young leaves</tissue>
    </source>
</reference>
<keyword evidence="1" id="KW-0328">Glycosyltransferase</keyword>
<gene>
    <name evidence="5" type="ORF">L195_g034641</name>
</gene>
<organism evidence="5 6">
    <name type="scientific">Trifolium pratense</name>
    <name type="common">Red clover</name>
    <dbReference type="NCBI Taxonomy" id="57577"/>
    <lineage>
        <taxon>Eukaryota</taxon>
        <taxon>Viridiplantae</taxon>
        <taxon>Streptophyta</taxon>
        <taxon>Embryophyta</taxon>
        <taxon>Tracheophyta</taxon>
        <taxon>Spermatophyta</taxon>
        <taxon>Magnoliopsida</taxon>
        <taxon>eudicotyledons</taxon>
        <taxon>Gunneridae</taxon>
        <taxon>Pentapetalae</taxon>
        <taxon>rosids</taxon>
        <taxon>fabids</taxon>
        <taxon>Fabales</taxon>
        <taxon>Fabaceae</taxon>
        <taxon>Papilionoideae</taxon>
        <taxon>50 kb inversion clade</taxon>
        <taxon>NPAAA clade</taxon>
        <taxon>Hologalegina</taxon>
        <taxon>IRL clade</taxon>
        <taxon>Trifolieae</taxon>
        <taxon>Trifolium</taxon>
    </lineage>
</organism>
<dbReference type="InterPro" id="IPR029044">
    <property type="entry name" value="Nucleotide-diphossugar_trans"/>
</dbReference>
<evidence type="ECO:0000313" key="6">
    <source>
        <dbReference type="Proteomes" id="UP000236291"/>
    </source>
</evidence>
<evidence type="ECO:0000256" key="1">
    <source>
        <dbReference type="ARBA" id="ARBA00022676"/>
    </source>
</evidence>
<dbReference type="InterPro" id="IPR002495">
    <property type="entry name" value="Glyco_trans_8"/>
</dbReference>
<comment type="similarity">
    <text evidence="4">Belongs to the glycosyltransferase 8 family.</text>
</comment>
<dbReference type="EC" id="2.4.1.-" evidence="4"/>
<dbReference type="ExpressionAtlas" id="A0A2K3LJG1">
    <property type="expression patterns" value="baseline"/>
</dbReference>
<proteinExistence type="inferred from homology"/>
<evidence type="ECO:0000313" key="5">
    <source>
        <dbReference type="EMBL" id="PNX78663.1"/>
    </source>
</evidence>
<dbReference type="STRING" id="57577.A0A2K3LJG1"/>
<dbReference type="SUPFAM" id="SSF53448">
    <property type="entry name" value="Nucleotide-diphospho-sugar transferases"/>
    <property type="match status" value="1"/>
</dbReference>
<accession>A0A2K3LJG1</accession>
<dbReference type="GO" id="GO:0016757">
    <property type="term" value="F:glycosyltransferase activity"/>
    <property type="evidence" value="ECO:0007669"/>
    <property type="project" value="UniProtKB-KW"/>
</dbReference>
<name>A0A2K3LJG1_TRIPR</name>
<dbReference type="EMBL" id="ASHM01034517">
    <property type="protein sequence ID" value="PNX78663.1"/>
    <property type="molecule type" value="Genomic_DNA"/>
</dbReference>
<keyword evidence="2" id="KW-0808">Transferase</keyword>
<feature type="non-terminal residue" evidence="5">
    <location>
        <position position="1"/>
    </location>
</feature>
<dbReference type="PANTHER" id="PTHR11183">
    <property type="entry name" value="GLYCOGENIN SUBFAMILY MEMBER"/>
    <property type="match status" value="1"/>
</dbReference>
<dbReference type="AlphaFoldDB" id="A0A2K3LJG1"/>
<protein>
    <recommendedName>
        <fullName evidence="4">Hexosyltransferase</fullName>
        <ecNumber evidence="4">2.4.1.-</ecNumber>
    </recommendedName>
</protein>
<dbReference type="Proteomes" id="UP000236291">
    <property type="component" value="Unassembled WGS sequence"/>
</dbReference>
<keyword evidence="3" id="KW-0464">Manganese</keyword>
<dbReference type="InterPro" id="IPR050587">
    <property type="entry name" value="GNT1/Glycosyltrans_8"/>
</dbReference>
<evidence type="ECO:0000256" key="3">
    <source>
        <dbReference type="ARBA" id="ARBA00023211"/>
    </source>
</evidence>
<dbReference type="Gene3D" id="3.90.550.10">
    <property type="entry name" value="Spore Coat Polysaccharide Biosynthesis Protein SpsA, Chain A"/>
    <property type="match status" value="1"/>
</dbReference>
<evidence type="ECO:0000256" key="2">
    <source>
        <dbReference type="ARBA" id="ARBA00022679"/>
    </source>
</evidence>
<evidence type="ECO:0000256" key="4">
    <source>
        <dbReference type="RuleBase" id="RU362027"/>
    </source>
</evidence>
<reference evidence="5 6" key="2">
    <citation type="journal article" date="2017" name="Front. Plant Sci.">
        <title>Gene Classification and Mining of Molecular Markers Useful in Red Clover (Trifolium pratense) Breeding.</title>
        <authorList>
            <person name="Istvanek J."/>
            <person name="Dluhosova J."/>
            <person name="Dluhos P."/>
            <person name="Patkova L."/>
            <person name="Nedelnik J."/>
            <person name="Repkova J."/>
        </authorList>
    </citation>
    <scope>NUCLEOTIDE SEQUENCE [LARGE SCALE GENOMIC DNA]</scope>
    <source>
        <strain evidence="6">cv. Tatra</strain>
        <tissue evidence="5">Young leaves</tissue>
    </source>
</reference>
<sequence>RDTRSNKDMVALVSDGVSDYANNLLKADGWIVEKISLLENPNQVRPKRFWGVYTKLKIFNMTDYKKVVYLDADTIVVRNIEELFKCGKFCANLKHSERLNSGVMVVEPSTALFNDMMSKVKTLPSYTGGDQGFLNSYYYGFPNARVFEPNLSPEILDTRPVPEMERLSTLYNADVGLYMLANKLMVEIEVSAEAALCCYDIMVMLIMIKEFFSAVIGFKFYCWQHCNYNS</sequence>
<comment type="caution">
    <text evidence="5">The sequence shown here is derived from an EMBL/GenBank/DDBJ whole genome shotgun (WGS) entry which is preliminary data.</text>
</comment>
<dbReference type="Pfam" id="PF01501">
    <property type="entry name" value="Glyco_transf_8"/>
    <property type="match status" value="1"/>
</dbReference>